<dbReference type="PROSITE" id="PS00041">
    <property type="entry name" value="HTH_ARAC_FAMILY_1"/>
    <property type="match status" value="1"/>
</dbReference>
<dbReference type="SMART" id="SM00448">
    <property type="entry name" value="REC"/>
    <property type="match status" value="1"/>
</dbReference>
<dbReference type="EMBL" id="JAAIUO010000002">
    <property type="protein sequence ID" value="NSK14313.1"/>
    <property type="molecule type" value="Genomic_DNA"/>
</dbReference>
<comment type="caution">
    <text evidence="10">The sequence shown here is derived from an EMBL/GenBank/DDBJ whole genome shotgun (WGS) entry which is preliminary data.</text>
</comment>
<dbReference type="Pfam" id="PF12833">
    <property type="entry name" value="HTH_18"/>
    <property type="match status" value="1"/>
</dbReference>
<dbReference type="PRINTS" id="PR00032">
    <property type="entry name" value="HTHARAC"/>
</dbReference>
<dbReference type="GO" id="GO:0043565">
    <property type="term" value="F:sequence-specific DNA binding"/>
    <property type="evidence" value="ECO:0007669"/>
    <property type="project" value="InterPro"/>
</dbReference>
<comment type="function">
    <text evidence="5">May play the central regulatory role in sporulation. It may be an element of the effector pathway responsible for the activation of sporulation genes in response to nutritional stress. Spo0A may act in concert with spo0H (a sigma factor) to control the expression of some genes that are critical to the sporulation process.</text>
</comment>
<accession>A0A850HGD3</accession>
<dbReference type="GO" id="GO:0003700">
    <property type="term" value="F:DNA-binding transcription factor activity"/>
    <property type="evidence" value="ECO:0007669"/>
    <property type="project" value="InterPro"/>
</dbReference>
<evidence type="ECO:0000256" key="1">
    <source>
        <dbReference type="ARBA" id="ARBA00018672"/>
    </source>
</evidence>
<sequence length="242" mass="28220">MVKVIIADDEVIEIEYLHKMFRKHSEEFHVVGTASNGEEVLRIVEETNPDVIILDICMPGKDGLEVAEEVKRRFPDICVILNTAFAEFEFARKAIEYQVDAYLLKPASETFIIETIKKCLKKKKREEIEEREEELGNQNLDCVINYIERHYNESISLKELANIAHFSPTYLSRMFNQEMGCTLCNYVNKKRIDNAKRLLIKAERSIQEIAMECGFINISHFNRVFKNLVGKSPMEYKKESEK</sequence>
<dbReference type="InterPro" id="IPR009057">
    <property type="entry name" value="Homeodomain-like_sf"/>
</dbReference>
<evidence type="ECO:0000256" key="5">
    <source>
        <dbReference type="ARBA" id="ARBA00024867"/>
    </source>
</evidence>
<feature type="modified residue" description="4-aspartylphosphate" evidence="6">
    <location>
        <position position="55"/>
    </location>
</feature>
<reference evidence="11 12" key="1">
    <citation type="journal article" date="2020" name="Cell Host Microbe">
        <title>Functional and Genomic Variation between Human-Derived Isolates of Lachnospiraceae Reveals Inter- and Intra-Species Diversity.</title>
        <authorList>
            <person name="Sorbara M.T."/>
            <person name="Littmann E.R."/>
            <person name="Fontana E."/>
            <person name="Moody T.U."/>
            <person name="Kohout C.E."/>
            <person name="Gjonbalaj M."/>
            <person name="Eaton V."/>
            <person name="Seok R."/>
            <person name="Leiner I.M."/>
            <person name="Pamer E.G."/>
        </authorList>
    </citation>
    <scope>NUCLEOTIDE SEQUENCE [LARGE SCALE GENOMIC DNA]</scope>
    <source>
        <strain evidence="10 11">MSK.17.11</strain>
        <strain evidence="9 12">MSK.17.38</strain>
    </source>
</reference>
<dbReference type="CDD" id="cd17536">
    <property type="entry name" value="REC_YesN-like"/>
    <property type="match status" value="1"/>
</dbReference>
<keyword evidence="11" id="KW-1185">Reference proteome</keyword>
<dbReference type="InterPro" id="IPR018062">
    <property type="entry name" value="HTH_AraC-typ_CS"/>
</dbReference>
<keyword evidence="3" id="KW-0238">DNA-binding</keyword>
<dbReference type="InterPro" id="IPR020449">
    <property type="entry name" value="Tscrpt_reg_AraC-type_HTH"/>
</dbReference>
<evidence type="ECO:0000256" key="2">
    <source>
        <dbReference type="ARBA" id="ARBA00023015"/>
    </source>
</evidence>
<gene>
    <name evidence="10" type="ORF">G5A66_02830</name>
    <name evidence="9" type="ORF">G5A75_05370</name>
</gene>
<evidence type="ECO:0000313" key="9">
    <source>
        <dbReference type="EMBL" id="NSK14313.1"/>
    </source>
</evidence>
<protein>
    <recommendedName>
        <fullName evidence="1">Stage 0 sporulation protein A homolog</fullName>
    </recommendedName>
</protein>
<feature type="domain" description="Response regulatory" evidence="8">
    <location>
        <begin position="3"/>
        <end position="120"/>
    </location>
</feature>
<dbReference type="SUPFAM" id="SSF46689">
    <property type="entry name" value="Homeodomain-like"/>
    <property type="match status" value="2"/>
</dbReference>
<evidence type="ECO:0000256" key="4">
    <source>
        <dbReference type="ARBA" id="ARBA00023163"/>
    </source>
</evidence>
<keyword evidence="6" id="KW-0597">Phosphoprotein</keyword>
<dbReference type="PANTHER" id="PTHR43280">
    <property type="entry name" value="ARAC-FAMILY TRANSCRIPTIONAL REGULATOR"/>
    <property type="match status" value="1"/>
</dbReference>
<dbReference type="InterPro" id="IPR018060">
    <property type="entry name" value="HTH_AraC"/>
</dbReference>
<dbReference type="PROSITE" id="PS50110">
    <property type="entry name" value="RESPONSE_REGULATORY"/>
    <property type="match status" value="1"/>
</dbReference>
<dbReference type="EMBL" id="JAAITX010000002">
    <property type="protein sequence ID" value="NVH57600.1"/>
    <property type="molecule type" value="Genomic_DNA"/>
</dbReference>
<dbReference type="Gene3D" id="3.40.50.2300">
    <property type="match status" value="1"/>
</dbReference>
<name>A0A850HGD3_9FIRM</name>
<evidence type="ECO:0000256" key="6">
    <source>
        <dbReference type="PROSITE-ProRule" id="PRU00169"/>
    </source>
</evidence>
<dbReference type="AlphaFoldDB" id="A0A850HGD3"/>
<evidence type="ECO:0000259" key="7">
    <source>
        <dbReference type="PROSITE" id="PS01124"/>
    </source>
</evidence>
<feature type="domain" description="HTH araC/xylS-type" evidence="7">
    <location>
        <begin position="141"/>
        <end position="239"/>
    </location>
</feature>
<keyword evidence="2" id="KW-0805">Transcription regulation</keyword>
<dbReference type="InterPro" id="IPR001789">
    <property type="entry name" value="Sig_transdc_resp-reg_receiver"/>
</dbReference>
<proteinExistence type="predicted"/>
<dbReference type="RefSeq" id="WP_173814500.1">
    <property type="nucleotide sequence ID" value="NZ_JAAITX010000002.1"/>
</dbReference>
<dbReference type="Proteomes" id="UP000701680">
    <property type="component" value="Unassembled WGS sequence"/>
</dbReference>
<reference evidence="10" key="2">
    <citation type="submission" date="2020-02" db="EMBL/GenBank/DDBJ databases">
        <authorList>
            <person name="Littmann E."/>
            <person name="Sorbara M."/>
        </authorList>
    </citation>
    <scope>NUCLEOTIDE SEQUENCE</scope>
    <source>
        <strain evidence="10">MSK.17.11</strain>
        <strain evidence="9">MSK.17.38</strain>
    </source>
</reference>
<evidence type="ECO:0000256" key="3">
    <source>
        <dbReference type="ARBA" id="ARBA00023125"/>
    </source>
</evidence>
<dbReference type="SMART" id="SM00342">
    <property type="entry name" value="HTH_ARAC"/>
    <property type="match status" value="1"/>
</dbReference>
<dbReference type="Proteomes" id="UP000528555">
    <property type="component" value="Unassembled WGS sequence"/>
</dbReference>
<dbReference type="PROSITE" id="PS01124">
    <property type="entry name" value="HTH_ARAC_FAMILY_2"/>
    <property type="match status" value="1"/>
</dbReference>
<evidence type="ECO:0000313" key="10">
    <source>
        <dbReference type="EMBL" id="NVH57600.1"/>
    </source>
</evidence>
<dbReference type="InterPro" id="IPR011006">
    <property type="entry name" value="CheY-like_superfamily"/>
</dbReference>
<organism evidence="10 11">
    <name type="scientific">Dorea phocaeensis</name>
    <dbReference type="NCBI Taxonomy" id="2040291"/>
    <lineage>
        <taxon>Bacteria</taxon>
        <taxon>Bacillati</taxon>
        <taxon>Bacillota</taxon>
        <taxon>Clostridia</taxon>
        <taxon>Lachnospirales</taxon>
        <taxon>Lachnospiraceae</taxon>
        <taxon>Dorea</taxon>
    </lineage>
</organism>
<dbReference type="Gene3D" id="1.10.10.60">
    <property type="entry name" value="Homeodomain-like"/>
    <property type="match status" value="2"/>
</dbReference>
<evidence type="ECO:0000313" key="11">
    <source>
        <dbReference type="Proteomes" id="UP000528555"/>
    </source>
</evidence>
<evidence type="ECO:0000313" key="12">
    <source>
        <dbReference type="Proteomes" id="UP000701680"/>
    </source>
</evidence>
<dbReference type="Pfam" id="PF00072">
    <property type="entry name" value="Response_reg"/>
    <property type="match status" value="1"/>
</dbReference>
<keyword evidence="4" id="KW-0804">Transcription</keyword>
<dbReference type="PANTHER" id="PTHR43280:SF2">
    <property type="entry name" value="HTH-TYPE TRANSCRIPTIONAL REGULATOR EXSA"/>
    <property type="match status" value="1"/>
</dbReference>
<dbReference type="GO" id="GO:0000160">
    <property type="term" value="P:phosphorelay signal transduction system"/>
    <property type="evidence" value="ECO:0007669"/>
    <property type="project" value="InterPro"/>
</dbReference>
<evidence type="ECO:0000259" key="8">
    <source>
        <dbReference type="PROSITE" id="PS50110"/>
    </source>
</evidence>
<dbReference type="SUPFAM" id="SSF52172">
    <property type="entry name" value="CheY-like"/>
    <property type="match status" value="1"/>
</dbReference>